<proteinExistence type="predicted"/>
<dbReference type="GeneID" id="126887314"/>
<reference evidence="1" key="1">
    <citation type="submission" date="2025-05" db="UniProtKB">
        <authorList>
            <consortium name="EnsemblMetazoa"/>
        </authorList>
    </citation>
    <scope>IDENTIFICATION</scope>
</reference>
<sequence>MHNSHAVEQVNHFKYLEAEITSYGNLSKEVREQTMKAARILGSLNEIVWKNKYLNIESKVKIYKTTIRPIITYAVETRPDTNRTLQMMRIVEMRTLRSIQGKTLRDRIRTEDIRQNCRLQDIERWIRQIRIYWNKNKHIKRIEDSRLTNFY</sequence>
<dbReference type="RefSeq" id="XP_050510702.1">
    <property type="nucleotide sequence ID" value="XM_050654745.1"/>
</dbReference>
<accession>A0ABM5KKH7</accession>
<name>A0ABM5KKH7_DIAVI</name>
<evidence type="ECO:0000313" key="1">
    <source>
        <dbReference type="EnsemblMetazoa" id="XP_050510702.1"/>
    </source>
</evidence>
<dbReference type="PANTHER" id="PTHR47027">
    <property type="entry name" value="REVERSE TRANSCRIPTASE DOMAIN-CONTAINING PROTEIN"/>
    <property type="match status" value="1"/>
</dbReference>
<dbReference type="PANTHER" id="PTHR47027:SF20">
    <property type="entry name" value="REVERSE TRANSCRIPTASE-LIKE PROTEIN WITH RNA-DIRECTED DNA POLYMERASE DOMAIN"/>
    <property type="match status" value="1"/>
</dbReference>
<dbReference type="EnsemblMetazoa" id="XM_050654745.1">
    <property type="protein sequence ID" value="XP_050510702.1"/>
    <property type="gene ID" value="LOC126887314"/>
</dbReference>
<organism evidence="1 2">
    <name type="scientific">Diabrotica virgifera virgifera</name>
    <name type="common">western corn rootworm</name>
    <dbReference type="NCBI Taxonomy" id="50390"/>
    <lineage>
        <taxon>Eukaryota</taxon>
        <taxon>Metazoa</taxon>
        <taxon>Ecdysozoa</taxon>
        <taxon>Arthropoda</taxon>
        <taxon>Hexapoda</taxon>
        <taxon>Insecta</taxon>
        <taxon>Pterygota</taxon>
        <taxon>Neoptera</taxon>
        <taxon>Endopterygota</taxon>
        <taxon>Coleoptera</taxon>
        <taxon>Polyphaga</taxon>
        <taxon>Cucujiformia</taxon>
        <taxon>Chrysomeloidea</taxon>
        <taxon>Chrysomelidae</taxon>
        <taxon>Galerucinae</taxon>
        <taxon>Diabroticina</taxon>
        <taxon>Diabroticites</taxon>
        <taxon>Diabrotica</taxon>
    </lineage>
</organism>
<evidence type="ECO:0000313" key="2">
    <source>
        <dbReference type="Proteomes" id="UP001652700"/>
    </source>
</evidence>
<dbReference type="Proteomes" id="UP001652700">
    <property type="component" value="Unplaced"/>
</dbReference>
<protein>
    <recommendedName>
        <fullName evidence="3">Endonuclease-reverse transcriptase</fullName>
    </recommendedName>
</protein>
<evidence type="ECO:0008006" key="3">
    <source>
        <dbReference type="Google" id="ProtNLM"/>
    </source>
</evidence>
<keyword evidence="2" id="KW-1185">Reference proteome</keyword>